<feature type="transmembrane region" description="Helical" evidence="1">
    <location>
        <begin position="102"/>
        <end position="118"/>
    </location>
</feature>
<organism evidence="2 3">
    <name type="scientific">Peribacillus cavernae</name>
    <dbReference type="NCBI Taxonomy" id="1674310"/>
    <lineage>
        <taxon>Bacteria</taxon>
        <taxon>Bacillati</taxon>
        <taxon>Bacillota</taxon>
        <taxon>Bacilli</taxon>
        <taxon>Bacillales</taxon>
        <taxon>Bacillaceae</taxon>
        <taxon>Peribacillus</taxon>
    </lineage>
</organism>
<keyword evidence="1" id="KW-1133">Transmembrane helix</keyword>
<evidence type="ECO:0000313" key="2">
    <source>
        <dbReference type="EMBL" id="RUQ28839.1"/>
    </source>
</evidence>
<comment type="caution">
    <text evidence="2">The sequence shown here is derived from an EMBL/GenBank/DDBJ whole genome shotgun (WGS) entry which is preliminary data.</text>
</comment>
<dbReference type="OrthoDB" id="2628646at2"/>
<dbReference type="AlphaFoldDB" id="A0A3S0W6I1"/>
<sequence length="119" mass="14221">MNNPYIGPEGFQAPYRDQENQDFRDVKIKIRQHINYHVIGHMSDGSKVDGIIEDMDDDGVTMLVGEDMYADTDEGMRQFGGYGGGYGGGYRRRYRRYRRRRYPYNYFVFPFFVPYPYYY</sequence>
<dbReference type="EMBL" id="RYZZ01000014">
    <property type="protein sequence ID" value="RUQ28839.1"/>
    <property type="molecule type" value="Genomic_DNA"/>
</dbReference>
<dbReference type="RefSeq" id="WP_126864947.1">
    <property type="nucleotide sequence ID" value="NZ_JAUSTX010000015.1"/>
</dbReference>
<gene>
    <name evidence="2" type="ORF">ELQ35_11390</name>
</gene>
<reference evidence="2 3" key="1">
    <citation type="submission" date="2018-12" db="EMBL/GenBank/DDBJ databases">
        <title>Bacillus chawlae sp. nov., Bacillus glennii sp. nov., and Bacillus saganii sp. nov. Isolated from the Vehicle Assembly Building at Kennedy Space Center where the Viking Spacecraft were Assembled.</title>
        <authorList>
            <person name="Seuylemezian A."/>
            <person name="Vaishampayan P."/>
        </authorList>
    </citation>
    <scope>NUCLEOTIDE SEQUENCE [LARGE SCALE GENOMIC DNA]</scope>
    <source>
        <strain evidence="2 3">L5</strain>
    </source>
</reference>
<evidence type="ECO:0000313" key="3">
    <source>
        <dbReference type="Proteomes" id="UP000267430"/>
    </source>
</evidence>
<name>A0A3S0W6I1_9BACI</name>
<keyword evidence="1" id="KW-0472">Membrane</keyword>
<protein>
    <submittedName>
        <fullName evidence="2">Uncharacterized protein</fullName>
    </submittedName>
</protein>
<keyword evidence="1" id="KW-0812">Transmembrane</keyword>
<accession>A0A3S0W6I1</accession>
<proteinExistence type="predicted"/>
<dbReference type="Proteomes" id="UP000267430">
    <property type="component" value="Unassembled WGS sequence"/>
</dbReference>
<keyword evidence="3" id="KW-1185">Reference proteome</keyword>
<evidence type="ECO:0000256" key="1">
    <source>
        <dbReference type="SAM" id="Phobius"/>
    </source>
</evidence>